<name>A0A918D4X8_9BACI</name>
<dbReference type="EMBL" id="BMOS01000067">
    <property type="protein sequence ID" value="GGN67634.1"/>
    <property type="molecule type" value="Genomic_DNA"/>
</dbReference>
<sequence>MIKIQNKHLRNVTEFLYNTVTAKGKKNVHRMRIVKALEKRNKEVSEERLTLIEEYCGIDENGEPKRKENGDLDIDDVKGFNREYDALYDEYFIIDDKNLEPALKTVEKLVNNFDKELSGNDAEAHFVLIEAFEEAKEESAEDTTDENEEEEK</sequence>
<dbReference type="AlphaFoldDB" id="A0A918D4X8"/>
<keyword evidence="3" id="KW-1185">Reference proteome</keyword>
<proteinExistence type="predicted"/>
<evidence type="ECO:0000256" key="1">
    <source>
        <dbReference type="SAM" id="MobiDB-lite"/>
    </source>
</evidence>
<organism evidence="2 3">
    <name type="scientific">Oceanobacillus indicireducens</name>
    <dbReference type="NCBI Taxonomy" id="1004261"/>
    <lineage>
        <taxon>Bacteria</taxon>
        <taxon>Bacillati</taxon>
        <taxon>Bacillota</taxon>
        <taxon>Bacilli</taxon>
        <taxon>Bacillales</taxon>
        <taxon>Bacillaceae</taxon>
        <taxon>Oceanobacillus</taxon>
    </lineage>
</organism>
<evidence type="ECO:0000313" key="2">
    <source>
        <dbReference type="EMBL" id="GGN67634.1"/>
    </source>
</evidence>
<evidence type="ECO:0000313" key="3">
    <source>
        <dbReference type="Proteomes" id="UP000624041"/>
    </source>
</evidence>
<evidence type="ECO:0008006" key="4">
    <source>
        <dbReference type="Google" id="ProtNLM"/>
    </source>
</evidence>
<accession>A0A918D4X8</accession>
<comment type="caution">
    <text evidence="2">The sequence shown here is derived from an EMBL/GenBank/DDBJ whole genome shotgun (WGS) entry which is preliminary data.</text>
</comment>
<feature type="region of interest" description="Disordered" evidence="1">
    <location>
        <begin position="133"/>
        <end position="152"/>
    </location>
</feature>
<reference evidence="2" key="1">
    <citation type="journal article" date="2014" name="Int. J. Syst. Evol. Microbiol.">
        <title>Complete genome sequence of Corynebacterium casei LMG S-19264T (=DSM 44701T), isolated from a smear-ripened cheese.</title>
        <authorList>
            <consortium name="US DOE Joint Genome Institute (JGI-PGF)"/>
            <person name="Walter F."/>
            <person name="Albersmeier A."/>
            <person name="Kalinowski J."/>
            <person name="Ruckert C."/>
        </authorList>
    </citation>
    <scope>NUCLEOTIDE SEQUENCE</scope>
    <source>
        <strain evidence="2">JCM 17251</strain>
    </source>
</reference>
<reference evidence="2" key="2">
    <citation type="submission" date="2020-09" db="EMBL/GenBank/DDBJ databases">
        <authorList>
            <person name="Sun Q."/>
            <person name="Ohkuma M."/>
        </authorList>
    </citation>
    <scope>NUCLEOTIDE SEQUENCE</scope>
    <source>
        <strain evidence="2">JCM 17251</strain>
    </source>
</reference>
<dbReference type="RefSeq" id="WP_188859870.1">
    <property type="nucleotide sequence ID" value="NZ_BMOS01000067.1"/>
</dbReference>
<dbReference type="Proteomes" id="UP000624041">
    <property type="component" value="Unassembled WGS sequence"/>
</dbReference>
<protein>
    <recommendedName>
        <fullName evidence="4">DUF1617 family protein</fullName>
    </recommendedName>
</protein>
<gene>
    <name evidence="2" type="ORF">GCM10007971_38640</name>
</gene>
<feature type="compositionally biased region" description="Acidic residues" evidence="1">
    <location>
        <begin position="139"/>
        <end position="152"/>
    </location>
</feature>